<dbReference type="EMBL" id="QYRP01000002">
    <property type="protein sequence ID" value="RJS46745.1"/>
    <property type="molecule type" value="Genomic_DNA"/>
</dbReference>
<organism evidence="7 8">
    <name type="scientific">Nocardioides cavernaquae</name>
    <dbReference type="NCBI Taxonomy" id="2321396"/>
    <lineage>
        <taxon>Bacteria</taxon>
        <taxon>Bacillati</taxon>
        <taxon>Actinomycetota</taxon>
        <taxon>Actinomycetes</taxon>
        <taxon>Propionibacteriales</taxon>
        <taxon>Nocardioidaceae</taxon>
        <taxon>Nocardioides</taxon>
    </lineage>
</organism>
<dbReference type="AlphaFoldDB" id="A0A3A5HBF6"/>
<feature type="domain" description="HTH tetR-type" evidence="6">
    <location>
        <begin position="17"/>
        <end position="77"/>
    </location>
</feature>
<evidence type="ECO:0000313" key="7">
    <source>
        <dbReference type="EMBL" id="RJS46745.1"/>
    </source>
</evidence>
<gene>
    <name evidence="7" type="ORF">D4739_11315</name>
</gene>
<dbReference type="InterPro" id="IPR036271">
    <property type="entry name" value="Tet_transcr_reg_TetR-rel_C_sf"/>
</dbReference>
<dbReference type="Pfam" id="PF17932">
    <property type="entry name" value="TetR_C_24"/>
    <property type="match status" value="1"/>
</dbReference>
<comment type="caution">
    <text evidence="7">The sequence shown here is derived from an EMBL/GenBank/DDBJ whole genome shotgun (WGS) entry which is preliminary data.</text>
</comment>
<evidence type="ECO:0000256" key="2">
    <source>
        <dbReference type="ARBA" id="ARBA00023125"/>
    </source>
</evidence>
<dbReference type="Gene3D" id="1.10.357.10">
    <property type="entry name" value="Tetracycline Repressor, domain 2"/>
    <property type="match status" value="2"/>
</dbReference>
<evidence type="ECO:0000256" key="1">
    <source>
        <dbReference type="ARBA" id="ARBA00023015"/>
    </source>
</evidence>
<dbReference type="RefSeq" id="WP_120060716.1">
    <property type="nucleotide sequence ID" value="NZ_QYRP01000002.1"/>
</dbReference>
<sequence>MTEVTRRAPLKRTPRPRDRKQQIVAAAGELFYRHGFHNVGTGQIADSVGITAGALYRHFKGKQDLLSHTLTEAFDQATRLVTQNPPRDLQDLIRRIASTAGERRYLGILWNREARFLSDDARAAMRERFFAFLDEFARQLRSTRPDLSAADADLLAWSALAVLTSPSYHGSSMDPGALVDLLEQMTLAACTTPLAHPSPTGSAPEPESPGLLPHGRREATLAAATRLFHDRGYQAVSMEDVGESVGISGAAIYKYFPRKADLLSAVIARASEPLQLGATRALARARDSREGLENLLDAYVEFALVHHDLVGILVAEVTNLPDEHRRDVRRAQHDYVAEWIRLIRETRPALDESQARFVVHAALTVINDVARTDHLRARPAVDDDLRSICRRILDVQL</sequence>
<dbReference type="InterPro" id="IPR050109">
    <property type="entry name" value="HTH-type_TetR-like_transc_reg"/>
</dbReference>
<dbReference type="GO" id="GO:0003700">
    <property type="term" value="F:DNA-binding transcription factor activity"/>
    <property type="evidence" value="ECO:0007669"/>
    <property type="project" value="TreeGrafter"/>
</dbReference>
<dbReference type="Proteomes" id="UP000276542">
    <property type="component" value="Unassembled WGS sequence"/>
</dbReference>
<protein>
    <submittedName>
        <fullName evidence="7">TetR/AcrR family transcriptional regulator</fullName>
    </submittedName>
</protein>
<keyword evidence="2 4" id="KW-0238">DNA-binding</keyword>
<dbReference type="InterPro" id="IPR009057">
    <property type="entry name" value="Homeodomain-like_sf"/>
</dbReference>
<dbReference type="GO" id="GO:0000976">
    <property type="term" value="F:transcription cis-regulatory region binding"/>
    <property type="evidence" value="ECO:0007669"/>
    <property type="project" value="TreeGrafter"/>
</dbReference>
<evidence type="ECO:0000256" key="4">
    <source>
        <dbReference type="PROSITE-ProRule" id="PRU00335"/>
    </source>
</evidence>
<evidence type="ECO:0000313" key="8">
    <source>
        <dbReference type="Proteomes" id="UP000276542"/>
    </source>
</evidence>
<keyword evidence="1" id="KW-0805">Transcription regulation</keyword>
<dbReference type="Gene3D" id="1.10.10.60">
    <property type="entry name" value="Homeodomain-like"/>
    <property type="match status" value="2"/>
</dbReference>
<keyword evidence="8" id="KW-1185">Reference proteome</keyword>
<dbReference type="PROSITE" id="PS50977">
    <property type="entry name" value="HTH_TETR_2"/>
    <property type="match status" value="2"/>
</dbReference>
<feature type="DNA-binding region" description="H-T-H motif" evidence="4">
    <location>
        <begin position="40"/>
        <end position="59"/>
    </location>
</feature>
<evidence type="ECO:0000256" key="3">
    <source>
        <dbReference type="ARBA" id="ARBA00023163"/>
    </source>
</evidence>
<accession>A0A3A5HBF6</accession>
<dbReference type="Pfam" id="PF00440">
    <property type="entry name" value="TetR_N"/>
    <property type="match status" value="2"/>
</dbReference>
<keyword evidence="3" id="KW-0804">Transcription</keyword>
<feature type="DNA-binding region" description="H-T-H motif" evidence="4">
    <location>
        <begin position="237"/>
        <end position="256"/>
    </location>
</feature>
<evidence type="ECO:0000256" key="5">
    <source>
        <dbReference type="SAM" id="MobiDB-lite"/>
    </source>
</evidence>
<dbReference type="OrthoDB" id="3767959at2"/>
<feature type="region of interest" description="Disordered" evidence="5">
    <location>
        <begin position="194"/>
        <end position="214"/>
    </location>
</feature>
<dbReference type="InterPro" id="IPR041490">
    <property type="entry name" value="KstR2_TetR_C"/>
</dbReference>
<dbReference type="InterPro" id="IPR001647">
    <property type="entry name" value="HTH_TetR"/>
</dbReference>
<reference evidence="8" key="1">
    <citation type="submission" date="2018-09" db="EMBL/GenBank/DDBJ databases">
        <authorList>
            <person name="Zhu H."/>
        </authorList>
    </citation>
    <scope>NUCLEOTIDE SEQUENCE [LARGE SCALE GENOMIC DNA]</scope>
    <source>
        <strain evidence="8">K1W22B-1</strain>
    </source>
</reference>
<dbReference type="SUPFAM" id="SSF46689">
    <property type="entry name" value="Homeodomain-like"/>
    <property type="match status" value="2"/>
</dbReference>
<dbReference type="SUPFAM" id="SSF48498">
    <property type="entry name" value="Tetracyclin repressor-like, C-terminal domain"/>
    <property type="match status" value="1"/>
</dbReference>
<proteinExistence type="predicted"/>
<feature type="domain" description="HTH tetR-type" evidence="6">
    <location>
        <begin position="214"/>
        <end position="274"/>
    </location>
</feature>
<dbReference type="PRINTS" id="PR00455">
    <property type="entry name" value="HTHTETR"/>
</dbReference>
<evidence type="ECO:0000259" key="6">
    <source>
        <dbReference type="PROSITE" id="PS50977"/>
    </source>
</evidence>
<dbReference type="PANTHER" id="PTHR30055">
    <property type="entry name" value="HTH-TYPE TRANSCRIPTIONAL REGULATOR RUTR"/>
    <property type="match status" value="1"/>
</dbReference>
<name>A0A3A5HBF6_9ACTN</name>
<dbReference type="PANTHER" id="PTHR30055:SF234">
    <property type="entry name" value="HTH-TYPE TRANSCRIPTIONAL REGULATOR BETI"/>
    <property type="match status" value="1"/>
</dbReference>